<dbReference type="FunFam" id="1.20.272.10:FF:000001">
    <property type="entry name" value="Putative AAA family ATPase"/>
    <property type="match status" value="1"/>
</dbReference>
<dbReference type="InterPro" id="IPR051314">
    <property type="entry name" value="AAA_ATPase_RarA/MGS1/WRNIP1"/>
</dbReference>
<evidence type="ECO:0000256" key="1">
    <source>
        <dbReference type="ARBA" id="ARBA00002393"/>
    </source>
</evidence>
<dbReference type="Pfam" id="PF16193">
    <property type="entry name" value="AAA_assoc_2"/>
    <property type="match status" value="1"/>
</dbReference>
<dbReference type="SUPFAM" id="SSF48019">
    <property type="entry name" value="post-AAA+ oligomerization domain-like"/>
    <property type="match status" value="1"/>
</dbReference>
<dbReference type="InterPro" id="IPR027417">
    <property type="entry name" value="P-loop_NTPase"/>
</dbReference>
<gene>
    <name evidence="7" type="ORF">COT71_01110</name>
</gene>
<name>A0A2M6WZX8_9BACT</name>
<dbReference type="Pfam" id="PF05496">
    <property type="entry name" value="RuvB_N"/>
    <property type="match status" value="1"/>
</dbReference>
<dbReference type="InterPro" id="IPR003593">
    <property type="entry name" value="AAA+_ATPase"/>
</dbReference>
<accession>A0A2M6WZX8</accession>
<evidence type="ECO:0000259" key="6">
    <source>
        <dbReference type="SMART" id="SM00382"/>
    </source>
</evidence>
<dbReference type="GO" id="GO:0005524">
    <property type="term" value="F:ATP binding"/>
    <property type="evidence" value="ECO:0007669"/>
    <property type="project" value="UniProtKB-KW"/>
</dbReference>
<feature type="domain" description="AAA+ ATPase" evidence="6">
    <location>
        <begin position="45"/>
        <end position="161"/>
    </location>
</feature>
<dbReference type="SMART" id="SM00382">
    <property type="entry name" value="AAA"/>
    <property type="match status" value="1"/>
</dbReference>
<dbReference type="GO" id="GO:0017116">
    <property type="term" value="F:single-stranded DNA helicase activity"/>
    <property type="evidence" value="ECO:0007669"/>
    <property type="project" value="TreeGrafter"/>
</dbReference>
<dbReference type="Gene3D" id="1.10.3710.10">
    <property type="entry name" value="DNA polymerase III clamp loader subunits, C-terminal domain"/>
    <property type="match status" value="1"/>
</dbReference>
<evidence type="ECO:0000313" key="7">
    <source>
        <dbReference type="EMBL" id="PIT98363.1"/>
    </source>
</evidence>
<dbReference type="Proteomes" id="UP000230731">
    <property type="component" value="Unassembled WGS sequence"/>
</dbReference>
<dbReference type="GO" id="GO:0006310">
    <property type="term" value="P:DNA recombination"/>
    <property type="evidence" value="ECO:0007669"/>
    <property type="project" value="InterPro"/>
</dbReference>
<sequence length="422" mass="46035">MRTGTIQDTRPLAAQLRPKRLDDFVGQEAVVGPGTALRRAIERGNVGSLILWGPPGVGKTSLAYIIAERMQADVERVSAVASGVKDLRDVIGRAILRQAQSRRTVLIVDEIHRFNKAQQDVLLPAVEEGVVTLIGATTENPYFEVVAALVSRAPVVRLEPLRDEAVGVIINRAAGKVQVRAEARMMIIRMAGGDARRALTLLERVVQTAGEGEITEVDVAAAAQQQIVQYDKAGDAHYDTISAFIKSLRGSDPDAALFYLFRMLAAGEDPNFIVRRMFIFASEDIGNADPHALMLVSAGGHALEWVGLPEAEYALAHAVVYLAAAPKSNAVMVAMVRAKKDVLRHGNARPPGHITNSPIAAMKKHGTGVGYKYPHDFPGQLVKQNYRPDVIQGNIYYEPGTEGFEKEVQRRVEAARRVMRDE</sequence>
<comment type="similarity">
    <text evidence="2">Belongs to the AAA ATPase family. RarA/MGS1/WRNIP1 subfamily.</text>
</comment>
<dbReference type="GO" id="GO:0003677">
    <property type="term" value="F:DNA binding"/>
    <property type="evidence" value="ECO:0007669"/>
    <property type="project" value="InterPro"/>
</dbReference>
<dbReference type="InterPro" id="IPR008824">
    <property type="entry name" value="RuvB-like_N"/>
</dbReference>
<comment type="function">
    <text evidence="1">DNA-dependent ATPase that plays important roles in cellular responses to stalled DNA replication processes.</text>
</comment>
<dbReference type="SUPFAM" id="SSF52540">
    <property type="entry name" value="P-loop containing nucleoside triphosphate hydrolases"/>
    <property type="match status" value="1"/>
</dbReference>
<dbReference type="PANTHER" id="PTHR13779">
    <property type="entry name" value="WERNER HELICASE-INTERACTING PROTEIN 1 FAMILY MEMBER"/>
    <property type="match status" value="1"/>
</dbReference>
<dbReference type="GO" id="GO:0008047">
    <property type="term" value="F:enzyme activator activity"/>
    <property type="evidence" value="ECO:0007669"/>
    <property type="project" value="TreeGrafter"/>
</dbReference>
<evidence type="ECO:0000256" key="3">
    <source>
        <dbReference type="ARBA" id="ARBA00022705"/>
    </source>
</evidence>
<evidence type="ECO:0000256" key="4">
    <source>
        <dbReference type="ARBA" id="ARBA00022741"/>
    </source>
</evidence>
<dbReference type="InterPro" id="IPR021886">
    <property type="entry name" value="MgsA_C"/>
</dbReference>
<dbReference type="FunFam" id="3.40.50.300:FF:000137">
    <property type="entry name" value="Replication-associated recombination protein A"/>
    <property type="match status" value="1"/>
</dbReference>
<proteinExistence type="inferred from homology"/>
<dbReference type="CDD" id="cd18139">
    <property type="entry name" value="HLD_clamp_RarA"/>
    <property type="match status" value="1"/>
</dbReference>
<evidence type="ECO:0000313" key="8">
    <source>
        <dbReference type="Proteomes" id="UP000230731"/>
    </source>
</evidence>
<dbReference type="Pfam" id="PF12002">
    <property type="entry name" value="MgsA_C"/>
    <property type="match status" value="1"/>
</dbReference>
<dbReference type="GO" id="GO:0009378">
    <property type="term" value="F:four-way junction helicase activity"/>
    <property type="evidence" value="ECO:0007669"/>
    <property type="project" value="InterPro"/>
</dbReference>
<dbReference type="AlphaFoldDB" id="A0A2M6WZX8"/>
<dbReference type="Gene3D" id="3.40.50.300">
    <property type="entry name" value="P-loop containing nucleotide triphosphate hydrolases"/>
    <property type="match status" value="1"/>
</dbReference>
<protein>
    <submittedName>
        <fullName evidence="7">AAA family ATPase</fullName>
    </submittedName>
</protein>
<keyword evidence="5" id="KW-0067">ATP-binding</keyword>
<dbReference type="InterPro" id="IPR032423">
    <property type="entry name" value="AAA_assoc_2"/>
</dbReference>
<keyword evidence="3" id="KW-0235">DNA replication</keyword>
<keyword evidence="4" id="KW-0547">Nucleotide-binding</keyword>
<dbReference type="EMBL" id="PEZP01000012">
    <property type="protein sequence ID" value="PIT98363.1"/>
    <property type="molecule type" value="Genomic_DNA"/>
</dbReference>
<organism evidence="7 8">
    <name type="scientific">Candidatus Andersenbacteria bacterium CG10_big_fil_rev_8_21_14_0_10_54_11</name>
    <dbReference type="NCBI Taxonomy" id="1974485"/>
    <lineage>
        <taxon>Bacteria</taxon>
        <taxon>Candidatus Anderseniibacteriota</taxon>
    </lineage>
</organism>
<comment type="caution">
    <text evidence="7">The sequence shown here is derived from an EMBL/GenBank/DDBJ whole genome shotgun (WGS) entry which is preliminary data.</text>
</comment>
<dbReference type="PANTHER" id="PTHR13779:SF7">
    <property type="entry name" value="ATPASE WRNIP1"/>
    <property type="match status" value="1"/>
</dbReference>
<dbReference type="Gene3D" id="1.10.8.60">
    <property type="match status" value="1"/>
</dbReference>
<dbReference type="CDD" id="cd00009">
    <property type="entry name" value="AAA"/>
    <property type="match status" value="1"/>
</dbReference>
<dbReference type="GO" id="GO:0000731">
    <property type="term" value="P:DNA synthesis involved in DNA repair"/>
    <property type="evidence" value="ECO:0007669"/>
    <property type="project" value="TreeGrafter"/>
</dbReference>
<evidence type="ECO:0000256" key="2">
    <source>
        <dbReference type="ARBA" id="ARBA00008959"/>
    </source>
</evidence>
<dbReference type="Gene3D" id="1.20.272.10">
    <property type="match status" value="1"/>
</dbReference>
<reference evidence="8" key="1">
    <citation type="submission" date="2017-09" db="EMBL/GenBank/DDBJ databases">
        <title>Depth-based differentiation of microbial function through sediment-hosted aquifers and enrichment of novel symbionts in the deep terrestrial subsurface.</title>
        <authorList>
            <person name="Probst A.J."/>
            <person name="Ladd B."/>
            <person name="Jarett J.K."/>
            <person name="Geller-Mcgrath D.E."/>
            <person name="Sieber C.M.K."/>
            <person name="Emerson J.B."/>
            <person name="Anantharaman K."/>
            <person name="Thomas B.C."/>
            <person name="Malmstrom R."/>
            <person name="Stieglmeier M."/>
            <person name="Klingl A."/>
            <person name="Woyke T."/>
            <person name="Ryan C.M."/>
            <person name="Banfield J.F."/>
        </authorList>
    </citation>
    <scope>NUCLEOTIDE SEQUENCE [LARGE SCALE GENOMIC DNA]</scope>
</reference>
<evidence type="ECO:0000256" key="5">
    <source>
        <dbReference type="ARBA" id="ARBA00022840"/>
    </source>
</evidence>
<dbReference type="InterPro" id="IPR008921">
    <property type="entry name" value="DNA_pol3_clamp-load_cplx_C"/>
</dbReference>
<dbReference type="GO" id="GO:0006261">
    <property type="term" value="P:DNA-templated DNA replication"/>
    <property type="evidence" value="ECO:0007669"/>
    <property type="project" value="TreeGrafter"/>
</dbReference>